<dbReference type="SMART" id="SM00283">
    <property type="entry name" value="MA"/>
    <property type="match status" value="1"/>
</dbReference>
<dbReference type="GO" id="GO:0016020">
    <property type="term" value="C:membrane"/>
    <property type="evidence" value="ECO:0007669"/>
    <property type="project" value="UniProtKB-SubCell"/>
</dbReference>
<evidence type="ECO:0000256" key="2">
    <source>
        <dbReference type="ARBA" id="ARBA00023224"/>
    </source>
</evidence>
<evidence type="ECO:0000256" key="5">
    <source>
        <dbReference type="SAM" id="Coils"/>
    </source>
</evidence>
<evidence type="ECO:0000256" key="4">
    <source>
        <dbReference type="PROSITE-ProRule" id="PRU00284"/>
    </source>
</evidence>
<dbReference type="InterPro" id="IPR004090">
    <property type="entry name" value="Chemotax_Me-accpt_rcpt"/>
</dbReference>
<dbReference type="FunFam" id="1.10.287.950:FF:000001">
    <property type="entry name" value="Methyl-accepting chemotaxis sensory transducer"/>
    <property type="match status" value="1"/>
</dbReference>
<dbReference type="PROSITE" id="PS50111">
    <property type="entry name" value="CHEMOTAXIS_TRANSDUC_2"/>
    <property type="match status" value="1"/>
</dbReference>
<feature type="transmembrane region" description="Helical" evidence="6">
    <location>
        <begin position="189"/>
        <end position="209"/>
    </location>
</feature>
<keyword evidence="5" id="KW-0175">Coiled coil</keyword>
<protein>
    <submittedName>
        <fullName evidence="9">Methyl-accepting chemotaxis protein</fullName>
    </submittedName>
</protein>
<dbReference type="AlphaFoldDB" id="A0AB38YEA2"/>
<keyword evidence="6" id="KW-0472">Membrane</keyword>
<comment type="subcellular location">
    <subcellularLocation>
        <location evidence="1">Membrane</location>
    </subcellularLocation>
</comment>
<evidence type="ECO:0000256" key="3">
    <source>
        <dbReference type="ARBA" id="ARBA00029447"/>
    </source>
</evidence>
<sequence length="541" mass="58898">MNNLSIRAKFLVLVISISVIFIVALLAIRATSVRITANFERFYEDNFAVSLLVERIKEAQVDIVVDVRGLQIAYLLNLSDQIPGYLTNMERNYRETPELLRALNERYVGEPASLQRLNSLVTDYQTKTKAFVAAMESSPNNQAPFPVFSAFITSYNDLLAHFDDLKAETDLAAIEAQNDARDAVAAANLVFYLSLLIAVVAATVLSVFISRNIIQNIKKVRDLANALVEGDLTRRSQVAGSDEVAELSRSLDETVTHLSSVIREIAQSAEVVGTNSETVLDANRHIQSMANQVTDNTSQVVTAIEEMSATSKNIAENTNNTAAASSEMAGMATQGLDASAATIDTVQQMVASLQETSTVIDRLQEETANIERILDVIRGISEQTNLLALNAAIEAARAGEQGRGFAVVADEVRGLAQRSQDSVNEIETLLAQLSAAGRDAVTRMNASTGMADVTRGKIDENFKMLKDILARVEHVNEQAQQIATAAEEQSAVAADISQNMHAVQQLTNETAETATNTNTYSEEMNQVSSTVLSQLKFFRIN</sequence>
<dbReference type="PANTHER" id="PTHR32089">
    <property type="entry name" value="METHYL-ACCEPTING CHEMOTAXIS PROTEIN MCPB"/>
    <property type="match status" value="1"/>
</dbReference>
<reference evidence="9" key="1">
    <citation type="submission" date="2022-07" db="EMBL/GenBank/DDBJ databases">
        <title>Complete genome sequence of Salinispirillum sp. LH10-3-1 capable of multiple carbohydrate inversion isolated from a soda lake.</title>
        <authorList>
            <person name="Liu J."/>
            <person name="Zhai Y."/>
            <person name="Zhang H."/>
            <person name="Yang H."/>
            <person name="Qu J."/>
            <person name="Li J."/>
        </authorList>
    </citation>
    <scope>NUCLEOTIDE SEQUENCE</scope>
    <source>
        <strain evidence="9">LH 10-3-1</strain>
    </source>
</reference>
<dbReference type="Pfam" id="PF00015">
    <property type="entry name" value="MCPsignal"/>
    <property type="match status" value="1"/>
</dbReference>
<organism evidence="9">
    <name type="scientific">Salinispirillum sp. LH 10-3-1</name>
    <dbReference type="NCBI Taxonomy" id="2952525"/>
    <lineage>
        <taxon>Bacteria</taxon>
        <taxon>Pseudomonadati</taxon>
        <taxon>Pseudomonadota</taxon>
        <taxon>Gammaproteobacteria</taxon>
        <taxon>Oceanospirillales</taxon>
        <taxon>Saccharospirillaceae</taxon>
        <taxon>Salinispirillum</taxon>
    </lineage>
</organism>
<dbReference type="SMART" id="SM00304">
    <property type="entry name" value="HAMP"/>
    <property type="match status" value="1"/>
</dbReference>
<dbReference type="PROSITE" id="PS50885">
    <property type="entry name" value="HAMP"/>
    <property type="match status" value="1"/>
</dbReference>
<dbReference type="EMBL" id="CP101717">
    <property type="protein sequence ID" value="WLD57656.1"/>
    <property type="molecule type" value="Genomic_DNA"/>
</dbReference>
<feature type="coiled-coil region" evidence="5">
    <location>
        <begin position="346"/>
        <end position="373"/>
    </location>
</feature>
<dbReference type="InterPro" id="IPR003660">
    <property type="entry name" value="HAMP_dom"/>
</dbReference>
<dbReference type="CDD" id="cd06225">
    <property type="entry name" value="HAMP"/>
    <property type="match status" value="1"/>
</dbReference>
<dbReference type="GO" id="GO:0006935">
    <property type="term" value="P:chemotaxis"/>
    <property type="evidence" value="ECO:0007669"/>
    <property type="project" value="InterPro"/>
</dbReference>
<evidence type="ECO:0000259" key="7">
    <source>
        <dbReference type="PROSITE" id="PS50111"/>
    </source>
</evidence>
<accession>A0AB38YEA2</accession>
<keyword evidence="2 4" id="KW-0807">Transducer</keyword>
<feature type="domain" description="Methyl-accepting transducer" evidence="7">
    <location>
        <begin position="268"/>
        <end position="504"/>
    </location>
</feature>
<dbReference type="Pfam" id="PF00672">
    <property type="entry name" value="HAMP"/>
    <property type="match status" value="1"/>
</dbReference>
<evidence type="ECO:0000313" key="9">
    <source>
        <dbReference type="EMBL" id="WLD57656.1"/>
    </source>
</evidence>
<feature type="transmembrane region" description="Helical" evidence="6">
    <location>
        <begin position="6"/>
        <end position="28"/>
    </location>
</feature>
<dbReference type="PRINTS" id="PR00260">
    <property type="entry name" value="CHEMTRNSDUCR"/>
</dbReference>
<dbReference type="PANTHER" id="PTHR32089:SF112">
    <property type="entry name" value="LYSOZYME-LIKE PROTEIN-RELATED"/>
    <property type="match status" value="1"/>
</dbReference>
<evidence type="ECO:0000259" key="8">
    <source>
        <dbReference type="PROSITE" id="PS50885"/>
    </source>
</evidence>
<feature type="domain" description="HAMP" evidence="8">
    <location>
        <begin position="211"/>
        <end position="263"/>
    </location>
</feature>
<name>A0AB38YEA2_9GAMM</name>
<dbReference type="InterPro" id="IPR004089">
    <property type="entry name" value="MCPsignal_dom"/>
</dbReference>
<evidence type="ECO:0000256" key="1">
    <source>
        <dbReference type="ARBA" id="ARBA00004370"/>
    </source>
</evidence>
<evidence type="ECO:0000256" key="6">
    <source>
        <dbReference type="SAM" id="Phobius"/>
    </source>
</evidence>
<keyword evidence="6" id="KW-1133">Transmembrane helix</keyword>
<dbReference type="CDD" id="cd11386">
    <property type="entry name" value="MCP_signal"/>
    <property type="match status" value="1"/>
</dbReference>
<gene>
    <name evidence="9" type="ORF">NFC81_13185</name>
</gene>
<dbReference type="Gene3D" id="1.10.287.950">
    <property type="entry name" value="Methyl-accepting chemotaxis protein"/>
    <property type="match status" value="1"/>
</dbReference>
<comment type="similarity">
    <text evidence="3">Belongs to the methyl-accepting chemotaxis (MCP) protein family.</text>
</comment>
<proteinExistence type="inferred from homology"/>
<dbReference type="GO" id="GO:0004888">
    <property type="term" value="F:transmembrane signaling receptor activity"/>
    <property type="evidence" value="ECO:0007669"/>
    <property type="project" value="InterPro"/>
</dbReference>
<dbReference type="GO" id="GO:0007165">
    <property type="term" value="P:signal transduction"/>
    <property type="evidence" value="ECO:0007669"/>
    <property type="project" value="UniProtKB-KW"/>
</dbReference>
<keyword evidence="6" id="KW-0812">Transmembrane</keyword>
<dbReference type="SUPFAM" id="SSF58104">
    <property type="entry name" value="Methyl-accepting chemotaxis protein (MCP) signaling domain"/>
    <property type="match status" value="1"/>
</dbReference>